<protein>
    <submittedName>
        <fullName evidence="7">Uncharacterized protein</fullName>
    </submittedName>
</protein>
<sequence>MDIVHKLMVHMNKSEESHYRDELLSKIIEICSQNDYQHITNFALAILLENDYVFIHDSNSTTVPEVLYAAAWICGEF</sequence>
<keyword evidence="3" id="KW-0813">Transport</keyword>
<dbReference type="GO" id="GO:0016182">
    <property type="term" value="P:synaptic vesicle budding from endosome"/>
    <property type="evidence" value="ECO:0007669"/>
    <property type="project" value="TreeGrafter"/>
</dbReference>
<keyword evidence="5" id="KW-0653">Protein transport</keyword>
<comment type="similarity">
    <text evidence="2">Belongs to the adaptor complexes large subunit family.</text>
</comment>
<dbReference type="AlphaFoldDB" id="A0A815QE37"/>
<dbReference type="GO" id="GO:0006896">
    <property type="term" value="P:Golgi to vacuole transport"/>
    <property type="evidence" value="ECO:0007669"/>
    <property type="project" value="TreeGrafter"/>
</dbReference>
<dbReference type="GO" id="GO:0030123">
    <property type="term" value="C:AP-3 adaptor complex"/>
    <property type="evidence" value="ECO:0007669"/>
    <property type="project" value="InterPro"/>
</dbReference>
<comment type="caution">
    <text evidence="7">The sequence shown here is derived from an EMBL/GenBank/DDBJ whole genome shotgun (WGS) entry which is preliminary data.</text>
</comment>
<reference evidence="7" key="1">
    <citation type="submission" date="2021-02" db="EMBL/GenBank/DDBJ databases">
        <authorList>
            <person name="Nowell W R."/>
        </authorList>
    </citation>
    <scope>NUCLEOTIDE SEQUENCE</scope>
</reference>
<dbReference type="EMBL" id="CAJNOO010007146">
    <property type="protein sequence ID" value="CAF1462746.1"/>
    <property type="molecule type" value="Genomic_DNA"/>
</dbReference>
<dbReference type="PANTHER" id="PTHR22781">
    <property type="entry name" value="DELTA ADAPTIN-RELATED"/>
    <property type="match status" value="1"/>
</dbReference>
<keyword evidence="6" id="KW-0472">Membrane</keyword>
<feature type="non-terminal residue" evidence="7">
    <location>
        <position position="1"/>
    </location>
</feature>
<dbReference type="GO" id="GO:0048499">
    <property type="term" value="P:synaptic vesicle membrane organization"/>
    <property type="evidence" value="ECO:0007669"/>
    <property type="project" value="TreeGrafter"/>
</dbReference>
<dbReference type="Proteomes" id="UP000663882">
    <property type="component" value="Unassembled WGS sequence"/>
</dbReference>
<dbReference type="GO" id="GO:1904115">
    <property type="term" value="C:axon cytoplasm"/>
    <property type="evidence" value="ECO:0007669"/>
    <property type="project" value="GOC"/>
</dbReference>
<name>A0A815QE37_9BILA</name>
<evidence type="ECO:0000256" key="3">
    <source>
        <dbReference type="ARBA" id="ARBA00022448"/>
    </source>
</evidence>
<dbReference type="GO" id="GO:0048490">
    <property type="term" value="P:anterograde synaptic vesicle transport"/>
    <property type="evidence" value="ECO:0007669"/>
    <property type="project" value="TreeGrafter"/>
</dbReference>
<evidence type="ECO:0000313" key="7">
    <source>
        <dbReference type="EMBL" id="CAF1462746.1"/>
    </source>
</evidence>
<dbReference type="GO" id="GO:0043195">
    <property type="term" value="C:terminal bouton"/>
    <property type="evidence" value="ECO:0007669"/>
    <property type="project" value="TreeGrafter"/>
</dbReference>
<dbReference type="OrthoDB" id="5869847at2759"/>
<keyword evidence="4" id="KW-0677">Repeat</keyword>
<comment type="subcellular location">
    <subcellularLocation>
        <location evidence="1">Endomembrane system</location>
    </subcellularLocation>
</comment>
<dbReference type="GO" id="GO:0098943">
    <property type="term" value="P:neurotransmitter receptor transport, postsynaptic endosome to lysosome"/>
    <property type="evidence" value="ECO:0007669"/>
    <property type="project" value="TreeGrafter"/>
</dbReference>
<evidence type="ECO:0000256" key="6">
    <source>
        <dbReference type="ARBA" id="ARBA00023136"/>
    </source>
</evidence>
<accession>A0A815QE37</accession>
<evidence type="ECO:0000313" key="8">
    <source>
        <dbReference type="Proteomes" id="UP000663882"/>
    </source>
</evidence>
<gene>
    <name evidence="7" type="ORF">RFH988_LOCUS37224</name>
</gene>
<dbReference type="GO" id="GO:0098830">
    <property type="term" value="C:presynaptic endosome"/>
    <property type="evidence" value="ECO:0007669"/>
    <property type="project" value="TreeGrafter"/>
</dbReference>
<organism evidence="7 8">
    <name type="scientific">Rotaria sordida</name>
    <dbReference type="NCBI Taxonomy" id="392033"/>
    <lineage>
        <taxon>Eukaryota</taxon>
        <taxon>Metazoa</taxon>
        <taxon>Spiralia</taxon>
        <taxon>Gnathifera</taxon>
        <taxon>Rotifera</taxon>
        <taxon>Eurotatoria</taxon>
        <taxon>Bdelloidea</taxon>
        <taxon>Philodinida</taxon>
        <taxon>Philodinidae</taxon>
        <taxon>Rotaria</taxon>
    </lineage>
</organism>
<dbReference type="InterPro" id="IPR017105">
    <property type="entry name" value="AP3_complex_dsu"/>
</dbReference>
<proteinExistence type="inferred from homology"/>
<dbReference type="PANTHER" id="PTHR22781:SF12">
    <property type="entry name" value="AP-3 COMPLEX SUBUNIT DELTA-1"/>
    <property type="match status" value="1"/>
</dbReference>
<evidence type="ECO:0000256" key="1">
    <source>
        <dbReference type="ARBA" id="ARBA00004308"/>
    </source>
</evidence>
<dbReference type="GO" id="GO:0006623">
    <property type="term" value="P:protein targeting to vacuole"/>
    <property type="evidence" value="ECO:0007669"/>
    <property type="project" value="TreeGrafter"/>
</dbReference>
<evidence type="ECO:0000256" key="4">
    <source>
        <dbReference type="ARBA" id="ARBA00022737"/>
    </source>
</evidence>
<dbReference type="GO" id="GO:0010008">
    <property type="term" value="C:endosome membrane"/>
    <property type="evidence" value="ECO:0007669"/>
    <property type="project" value="TreeGrafter"/>
</dbReference>
<evidence type="ECO:0000256" key="5">
    <source>
        <dbReference type="ARBA" id="ARBA00022927"/>
    </source>
</evidence>
<evidence type="ECO:0000256" key="2">
    <source>
        <dbReference type="ARBA" id="ARBA00006613"/>
    </source>
</evidence>